<protein>
    <recommendedName>
        <fullName evidence="4">Lipoprotein</fullName>
    </recommendedName>
</protein>
<dbReference type="RefSeq" id="WP_026990993.1">
    <property type="nucleotide sequence ID" value="NZ_AUGP01000018.1"/>
</dbReference>
<dbReference type="OrthoDB" id="1376935at2"/>
<dbReference type="EMBL" id="JRLY01000005">
    <property type="protein sequence ID" value="KGO93457.1"/>
    <property type="molecule type" value="Genomic_DNA"/>
</dbReference>
<sequence>MKKLILSIALLAGLTFVACEDDNEEIIVAYVGCQICEIPDSPAGAAPSTVEEVDYEVCVDAEGYAYVDNQKTPLDAARYFSLFCAKAYVAPGETPEPGTTPGEGGGVTTTCVDCSSYTVQGVTVPAAEICKGENGNAYLMGVDTGMGYDMYITAYEMTGSDCQ</sequence>
<feature type="chain" id="PRO_5002003543" description="Lipoprotein" evidence="1">
    <location>
        <begin position="19"/>
        <end position="163"/>
    </location>
</feature>
<dbReference type="eggNOG" id="ENOG5030R92">
    <property type="taxonomic scope" value="Bacteria"/>
</dbReference>
<comment type="caution">
    <text evidence="2">The sequence shown here is derived from an EMBL/GenBank/DDBJ whole genome shotgun (WGS) entry which is preliminary data.</text>
</comment>
<organism evidence="2 3">
    <name type="scientific">Flavobacterium subsaxonicum WB 4.1-42 = DSM 21790</name>
    <dbReference type="NCBI Taxonomy" id="1121898"/>
    <lineage>
        <taxon>Bacteria</taxon>
        <taxon>Pseudomonadati</taxon>
        <taxon>Bacteroidota</taxon>
        <taxon>Flavobacteriia</taxon>
        <taxon>Flavobacteriales</taxon>
        <taxon>Flavobacteriaceae</taxon>
        <taxon>Flavobacterium</taxon>
    </lineage>
</organism>
<keyword evidence="1" id="KW-0732">Signal</keyword>
<evidence type="ECO:0000313" key="3">
    <source>
        <dbReference type="Proteomes" id="UP000030111"/>
    </source>
</evidence>
<name>A0A0A2MLB9_9FLAO</name>
<evidence type="ECO:0008006" key="4">
    <source>
        <dbReference type="Google" id="ProtNLM"/>
    </source>
</evidence>
<dbReference type="PROSITE" id="PS51257">
    <property type="entry name" value="PROKAR_LIPOPROTEIN"/>
    <property type="match status" value="1"/>
</dbReference>
<dbReference type="AlphaFoldDB" id="A0A0A2MLB9"/>
<keyword evidence="3" id="KW-1185">Reference proteome</keyword>
<reference evidence="2 3" key="1">
    <citation type="submission" date="2013-09" db="EMBL/GenBank/DDBJ databases">
        <authorList>
            <person name="Zeng Z."/>
            <person name="Chen C."/>
        </authorList>
    </citation>
    <scope>NUCLEOTIDE SEQUENCE [LARGE SCALE GENOMIC DNA]</scope>
    <source>
        <strain evidence="2 3">WB 4.1-42</strain>
    </source>
</reference>
<evidence type="ECO:0000313" key="2">
    <source>
        <dbReference type="EMBL" id="KGO93457.1"/>
    </source>
</evidence>
<dbReference type="Proteomes" id="UP000030111">
    <property type="component" value="Unassembled WGS sequence"/>
</dbReference>
<accession>A0A0A2MLB9</accession>
<gene>
    <name evidence="2" type="ORF">Q766_09190</name>
</gene>
<evidence type="ECO:0000256" key="1">
    <source>
        <dbReference type="SAM" id="SignalP"/>
    </source>
</evidence>
<proteinExistence type="predicted"/>
<feature type="signal peptide" evidence="1">
    <location>
        <begin position="1"/>
        <end position="18"/>
    </location>
</feature>
<dbReference type="STRING" id="1121898.GCA_000422725_02188"/>